<protein>
    <submittedName>
        <fullName evidence="1">Uncharacterized protein</fullName>
    </submittedName>
</protein>
<reference evidence="1 2" key="1">
    <citation type="submission" date="2018-08" db="EMBL/GenBank/DDBJ databases">
        <title>A genome reference for cultivated species of the human gut microbiota.</title>
        <authorList>
            <person name="Zou Y."/>
            <person name="Xue W."/>
            <person name="Luo G."/>
        </authorList>
    </citation>
    <scope>NUCLEOTIDE SEQUENCE [LARGE SCALE GENOMIC DNA]</scope>
    <source>
        <strain evidence="1 2">AM42-1AC</strain>
    </source>
</reference>
<sequence>MAYALLHIFFKNRHTNLRQLRNSQKPKLNCEKTTKDMKDDYEEFRNCLTDLNEKEKKVWYIWIVQ</sequence>
<dbReference type="EMBL" id="QSFX01000007">
    <property type="protein sequence ID" value="RHA90017.1"/>
    <property type="molecule type" value="Genomic_DNA"/>
</dbReference>
<gene>
    <name evidence="1" type="ORF">DW914_05820</name>
</gene>
<evidence type="ECO:0000313" key="2">
    <source>
        <dbReference type="Proteomes" id="UP000283492"/>
    </source>
</evidence>
<proteinExistence type="predicted"/>
<comment type="caution">
    <text evidence="1">The sequence shown here is derived from an EMBL/GenBank/DDBJ whole genome shotgun (WGS) entry which is preliminary data.</text>
</comment>
<dbReference type="AlphaFoldDB" id="A0A3R6CTD0"/>
<dbReference type="Proteomes" id="UP000283492">
    <property type="component" value="Unassembled WGS sequence"/>
</dbReference>
<organism evidence="1 2">
    <name type="scientific">Roseburia inulinivorans</name>
    <dbReference type="NCBI Taxonomy" id="360807"/>
    <lineage>
        <taxon>Bacteria</taxon>
        <taxon>Bacillati</taxon>
        <taxon>Bacillota</taxon>
        <taxon>Clostridia</taxon>
        <taxon>Lachnospirales</taxon>
        <taxon>Lachnospiraceae</taxon>
        <taxon>Roseburia</taxon>
    </lineage>
</organism>
<name>A0A3R6CTD0_9FIRM</name>
<evidence type="ECO:0000313" key="1">
    <source>
        <dbReference type="EMBL" id="RHA90017.1"/>
    </source>
</evidence>
<accession>A0A3R6CTD0</accession>